<sequence>MTSTLSKGDNGFVTFTFILSGSGATTDDHSAKFPSVEGASIVANITNVENAKNAKVTFTQCNPGTTDAETRVRQLGATNSTTPEVGKLFVIDSNCLTVEVSAPNSKNGRLDIEAALIGDFCKRSPSADVCEKYDPGVVMPADTKWRSSKSE</sequence>
<gene>
    <name evidence="1" type="ORF">Poli38472_009330</name>
</gene>
<dbReference type="AlphaFoldDB" id="A0A8K1CLI8"/>
<dbReference type="EMBL" id="SPLM01000038">
    <property type="protein sequence ID" value="TMW65163.1"/>
    <property type="molecule type" value="Genomic_DNA"/>
</dbReference>
<organism evidence="1 2">
    <name type="scientific">Pythium oligandrum</name>
    <name type="common">Mycoparasitic fungus</name>
    <dbReference type="NCBI Taxonomy" id="41045"/>
    <lineage>
        <taxon>Eukaryota</taxon>
        <taxon>Sar</taxon>
        <taxon>Stramenopiles</taxon>
        <taxon>Oomycota</taxon>
        <taxon>Peronosporomycetes</taxon>
        <taxon>Pythiales</taxon>
        <taxon>Pythiaceae</taxon>
        <taxon>Pythium</taxon>
    </lineage>
</organism>
<accession>A0A8K1CLI8</accession>
<comment type="caution">
    <text evidence="1">The sequence shown here is derived from an EMBL/GenBank/DDBJ whole genome shotgun (WGS) entry which is preliminary data.</text>
</comment>
<evidence type="ECO:0000313" key="1">
    <source>
        <dbReference type="EMBL" id="TMW65163.1"/>
    </source>
</evidence>
<keyword evidence="2" id="KW-1185">Reference proteome</keyword>
<dbReference type="Proteomes" id="UP000794436">
    <property type="component" value="Unassembled WGS sequence"/>
</dbReference>
<reference evidence="1" key="1">
    <citation type="submission" date="2019-03" db="EMBL/GenBank/DDBJ databases">
        <title>Long read genome sequence of the mycoparasitic Pythium oligandrum ATCC 38472 isolated from sugarbeet rhizosphere.</title>
        <authorList>
            <person name="Gaulin E."/>
        </authorList>
    </citation>
    <scope>NUCLEOTIDE SEQUENCE</scope>
    <source>
        <strain evidence="1">ATCC 38472_TT</strain>
    </source>
</reference>
<protein>
    <submittedName>
        <fullName evidence="1">Uncharacterized protein</fullName>
    </submittedName>
</protein>
<proteinExistence type="predicted"/>
<evidence type="ECO:0000313" key="2">
    <source>
        <dbReference type="Proteomes" id="UP000794436"/>
    </source>
</evidence>
<name>A0A8K1CLI8_PYTOL</name>